<dbReference type="PROSITE" id="PS51257">
    <property type="entry name" value="PROKAR_LIPOPROTEIN"/>
    <property type="match status" value="1"/>
</dbReference>
<dbReference type="PANTHER" id="PTHR43649:SF11">
    <property type="entry name" value="ABC TRANSPORTER SUBSTRATE-BINDING PROTEIN YESO-RELATED"/>
    <property type="match status" value="1"/>
</dbReference>
<reference evidence="2 3" key="1">
    <citation type="submission" date="2020-01" db="EMBL/GenBank/DDBJ databases">
        <title>Genome analysis of Anaerocolumna sp. CBA3638.</title>
        <authorList>
            <person name="Kim J."/>
            <person name="Roh S.W."/>
        </authorList>
    </citation>
    <scope>NUCLEOTIDE SEQUENCE [LARGE SCALE GENOMIC DNA]</scope>
    <source>
        <strain evidence="2 3">CBA3638</strain>
    </source>
</reference>
<dbReference type="AlphaFoldDB" id="A0A6P1TGL3"/>
<dbReference type="SUPFAM" id="SSF53850">
    <property type="entry name" value="Periplasmic binding protein-like II"/>
    <property type="match status" value="1"/>
</dbReference>
<dbReference type="RefSeq" id="WP_161836002.1">
    <property type="nucleotide sequence ID" value="NZ_CP048000.1"/>
</dbReference>
<accession>A0A6P1TGL3</accession>
<gene>
    <name evidence="2" type="ORF">Ana3638_00285</name>
</gene>
<dbReference type="InterPro" id="IPR006059">
    <property type="entry name" value="SBP"/>
</dbReference>
<protein>
    <submittedName>
        <fullName evidence="2">Extracellular solute-binding protein</fullName>
    </submittedName>
</protein>
<dbReference type="PANTHER" id="PTHR43649">
    <property type="entry name" value="ARABINOSE-BINDING PROTEIN-RELATED"/>
    <property type="match status" value="1"/>
</dbReference>
<feature type="chain" id="PRO_5039657000" evidence="1">
    <location>
        <begin position="22"/>
        <end position="443"/>
    </location>
</feature>
<evidence type="ECO:0000313" key="3">
    <source>
        <dbReference type="Proteomes" id="UP000464314"/>
    </source>
</evidence>
<proteinExistence type="predicted"/>
<name>A0A6P1TGL3_9FIRM</name>
<sequence length="443" mass="48797">MKLKRVLVLFLAILTTVSLVACKGKDTNTDASADQTGTSSAAETTSGDKVVLRMGWWGSQARHDKTIQVIEMYEKEHPNVDIEYEFYDSDGYFTKLNTLVASDKVWDMFQLGGNFPTYLSTIVPLDDYIKAGTIDTSKTTDAFLKTTQYEGKQIGISNGVNTYGIAYDPAMFKEAGVAEPTENWTWDDYAKASNTIHEKLGIYGSSKFDDFAAACGSGIPQSDIKLNFYALTNDGLGFDDYNLLTDYIQMRADLTKSGAYPDPGAIAEIKDIEGDYLVTGEAAMTWVASNQFPTLYQAAGRELKLAPIPRKTADGPAGAALQSSQMFCISKDSEYPEEAAKFLNYFWTNEEANKVLAGERGMSIFSNVTEAQAPDFTPEQVTANDFVNLVGTFEVGESNPISPEPYQAITDNFNLTIQKVIYGELTADKGAKEFYDYAKSQFK</sequence>
<dbReference type="Gene3D" id="3.40.190.10">
    <property type="entry name" value="Periplasmic binding protein-like II"/>
    <property type="match status" value="2"/>
</dbReference>
<dbReference type="InterPro" id="IPR050490">
    <property type="entry name" value="Bact_solute-bd_prot1"/>
</dbReference>
<feature type="signal peptide" evidence="1">
    <location>
        <begin position="1"/>
        <end position="21"/>
    </location>
</feature>
<keyword evidence="1" id="KW-0732">Signal</keyword>
<dbReference type="KEGG" id="anr:Ana3638_00285"/>
<dbReference type="Pfam" id="PF13416">
    <property type="entry name" value="SBP_bac_8"/>
    <property type="match status" value="1"/>
</dbReference>
<keyword evidence="3" id="KW-1185">Reference proteome</keyword>
<dbReference type="EMBL" id="CP048000">
    <property type="protein sequence ID" value="QHQ59427.1"/>
    <property type="molecule type" value="Genomic_DNA"/>
</dbReference>
<dbReference type="Proteomes" id="UP000464314">
    <property type="component" value="Chromosome"/>
</dbReference>
<evidence type="ECO:0000313" key="2">
    <source>
        <dbReference type="EMBL" id="QHQ59427.1"/>
    </source>
</evidence>
<evidence type="ECO:0000256" key="1">
    <source>
        <dbReference type="SAM" id="SignalP"/>
    </source>
</evidence>
<organism evidence="2 3">
    <name type="scientific">Anaerocolumna sedimenticola</name>
    <dbReference type="NCBI Taxonomy" id="2696063"/>
    <lineage>
        <taxon>Bacteria</taxon>
        <taxon>Bacillati</taxon>
        <taxon>Bacillota</taxon>
        <taxon>Clostridia</taxon>
        <taxon>Lachnospirales</taxon>
        <taxon>Lachnospiraceae</taxon>
        <taxon>Anaerocolumna</taxon>
    </lineage>
</organism>